<evidence type="ECO:0000256" key="1">
    <source>
        <dbReference type="SAM" id="Phobius"/>
    </source>
</evidence>
<keyword evidence="1" id="KW-0472">Membrane</keyword>
<dbReference type="Pfam" id="PF12461">
    <property type="entry name" value="DUF3688"/>
    <property type="match status" value="1"/>
</dbReference>
<organism evidence="2 3">
    <name type="scientific">Spiroplasma kunkelii CR2-3x</name>
    <dbReference type="NCBI Taxonomy" id="273035"/>
    <lineage>
        <taxon>Bacteria</taxon>
        <taxon>Bacillati</taxon>
        <taxon>Mycoplasmatota</taxon>
        <taxon>Mollicutes</taxon>
        <taxon>Entomoplasmatales</taxon>
        <taxon>Spiroplasmataceae</taxon>
        <taxon>Spiroplasma</taxon>
    </lineage>
</organism>
<dbReference type="KEGG" id="skn:SKUN_001005"/>
<dbReference type="STRING" id="273035.SKUN_001005"/>
<keyword evidence="1" id="KW-0812">Transmembrane</keyword>
<dbReference type="Proteomes" id="UP000062963">
    <property type="component" value="Chromosome"/>
</dbReference>
<dbReference type="PATRIC" id="fig|273035.7.peg.1240"/>
<proteinExistence type="predicted"/>
<dbReference type="InterPro" id="IPR022160">
    <property type="entry name" value="Phage_1-C74_Orf1"/>
</dbReference>
<reference evidence="2 3" key="1">
    <citation type="journal article" date="2015" name="Genome Announc.">
        <title>Complete Genome Sequence of Spiroplasma kunkelii Strain CR2-3x, Causal Agent of Corn Stunt Disease in Zea mays L.</title>
        <authorList>
            <person name="Davis R.E."/>
            <person name="Shao J."/>
            <person name="Dally E.L."/>
            <person name="Zhao Y."/>
            <person name="Gasparich G.E."/>
            <person name="Gaynor B.J."/>
            <person name="Athey J.C."/>
            <person name="Harrison N.A."/>
            <person name="Donofrio N."/>
        </authorList>
    </citation>
    <scope>NUCLEOTIDE SEQUENCE [LARGE SCALE GENOMIC DNA]</scope>
    <source>
        <strain evidence="2 3">CR2-3x</strain>
    </source>
</reference>
<keyword evidence="1" id="KW-1133">Transmembrane helix</keyword>
<name>A0A0K2JI34_SPIKU</name>
<dbReference type="EMBL" id="CP010899">
    <property type="protein sequence ID" value="ALA97891.1"/>
    <property type="molecule type" value="Genomic_DNA"/>
</dbReference>
<evidence type="ECO:0008006" key="4">
    <source>
        <dbReference type="Google" id="ProtNLM"/>
    </source>
</evidence>
<keyword evidence="3" id="KW-1185">Reference proteome</keyword>
<evidence type="ECO:0000313" key="2">
    <source>
        <dbReference type="EMBL" id="ALA97891.1"/>
    </source>
</evidence>
<dbReference type="AlphaFoldDB" id="A0A0K2JI34"/>
<gene>
    <name evidence="2" type="ORF">SKUN_001005</name>
</gene>
<protein>
    <recommendedName>
        <fullName evidence="4">Spiroplasmavirus-related protein</fullName>
    </recommendedName>
</protein>
<accession>A0A0K2JI34</accession>
<sequence length="160" mass="18902">MLKIFHIIFIKIETQKLMYYQVCMKYFQKCKYKGFNVFEFVSTKLTAANSVEIHDFNFSIYNVKDWQNEINGGKIWQLPYLDAPWYNLDKHIINSIIWSFNNLSSIKEIGKYINALGNTMHNVNLLWENISNLFAFDITFKLLLGAIISLAMFNGVMRYL</sequence>
<evidence type="ECO:0000313" key="3">
    <source>
        <dbReference type="Proteomes" id="UP000062963"/>
    </source>
</evidence>
<feature type="transmembrane region" description="Helical" evidence="1">
    <location>
        <begin position="138"/>
        <end position="157"/>
    </location>
</feature>